<comment type="catalytic activity">
    <reaction evidence="15">
        <text>Ni(2+)(out) + ATP + H2O = Ni(2+)(in) + ADP + phosphate + H(+)</text>
        <dbReference type="Rhea" id="RHEA:15557"/>
        <dbReference type="ChEBI" id="CHEBI:15377"/>
        <dbReference type="ChEBI" id="CHEBI:15378"/>
        <dbReference type="ChEBI" id="CHEBI:30616"/>
        <dbReference type="ChEBI" id="CHEBI:43474"/>
        <dbReference type="ChEBI" id="CHEBI:49786"/>
        <dbReference type="ChEBI" id="CHEBI:456216"/>
        <dbReference type="EC" id="7.2.2.11"/>
    </reaction>
    <physiologicalReaction direction="left-to-right" evidence="15">
        <dbReference type="Rhea" id="RHEA:15558"/>
    </physiologicalReaction>
</comment>
<evidence type="ECO:0000256" key="7">
    <source>
        <dbReference type="ARBA" id="ARBA00022840"/>
    </source>
</evidence>
<keyword evidence="4" id="KW-1003">Cell membrane</keyword>
<dbReference type="InterPro" id="IPR027417">
    <property type="entry name" value="P-loop_NTPase"/>
</dbReference>
<dbReference type="PROSITE" id="PS50893">
    <property type="entry name" value="ABC_TRANSPORTER_2"/>
    <property type="match status" value="1"/>
</dbReference>
<dbReference type="PANTHER" id="PTHR43297:SF13">
    <property type="entry name" value="NICKEL ABC TRANSPORTER, ATP-BINDING PROTEIN"/>
    <property type="match status" value="1"/>
</dbReference>
<accession>A0ABW1QTJ8</accession>
<evidence type="ECO:0000256" key="8">
    <source>
        <dbReference type="ARBA" id="ARBA00022967"/>
    </source>
</evidence>
<gene>
    <name evidence="17" type="ORF">ACFPWU_03935</name>
</gene>
<evidence type="ECO:0000256" key="15">
    <source>
        <dbReference type="ARBA" id="ARBA00048610"/>
    </source>
</evidence>
<sequence length="300" mass="31550">MNATPAPAPSGQPLLEVQHLAVSFTQYERGLRRRELTPVTDMSVSVNAGEVVALVGASGAGKSLLGQAVLGMLPPNATSSGVIRWQGRELDLAGRRALAGREVAFLPQSLSHLDPTATVGAQVRRSARLQGASRREAKTRALDALTSQGLDASVLKLYPHELSGGMGRRVLTACALMGSPSLVIADEPTPGLASESVTAVLDRLRGIAATGAGVLLITHEITGALTVADRVVVVDRGRSLEEAPVSAFTGHGVALTHPYSRQLWMALPGNGFQVPADHVAHTFHVMEHDHAHPHTEEQPC</sequence>
<evidence type="ECO:0000256" key="13">
    <source>
        <dbReference type="ARBA" id="ARBA00039098"/>
    </source>
</evidence>
<comment type="subunit">
    <text evidence="12">The complex is composed of two ATP-binding proteins (NikD and NikE), two transmembrane proteins (NikB and NikC) and a solute-binding protein (NikA).</text>
</comment>
<evidence type="ECO:0000256" key="9">
    <source>
        <dbReference type="ARBA" id="ARBA00023065"/>
    </source>
</evidence>
<dbReference type="EC" id="7.2.2.11" evidence="13"/>
<evidence type="ECO:0000256" key="3">
    <source>
        <dbReference type="ARBA" id="ARBA00022448"/>
    </source>
</evidence>
<dbReference type="InterPro" id="IPR003593">
    <property type="entry name" value="AAA+_ATPase"/>
</dbReference>
<keyword evidence="18" id="KW-1185">Reference proteome</keyword>
<evidence type="ECO:0000256" key="10">
    <source>
        <dbReference type="ARBA" id="ARBA00023112"/>
    </source>
</evidence>
<comment type="subcellular location">
    <subcellularLocation>
        <location evidence="1">Cell membrane</location>
        <topology evidence="1">Peripheral membrane protein</topology>
    </subcellularLocation>
</comment>
<dbReference type="EMBL" id="JBHSQI010000002">
    <property type="protein sequence ID" value="MFC6152816.1"/>
    <property type="molecule type" value="Genomic_DNA"/>
</dbReference>
<name>A0ABW1QTJ8_9ACTN</name>
<evidence type="ECO:0000256" key="11">
    <source>
        <dbReference type="ARBA" id="ARBA00023136"/>
    </source>
</evidence>
<evidence type="ECO:0000256" key="2">
    <source>
        <dbReference type="ARBA" id="ARBA00005417"/>
    </source>
</evidence>
<evidence type="ECO:0000256" key="4">
    <source>
        <dbReference type="ARBA" id="ARBA00022475"/>
    </source>
</evidence>
<feature type="domain" description="ABC transporter" evidence="16">
    <location>
        <begin position="17"/>
        <end position="261"/>
    </location>
</feature>
<evidence type="ECO:0000313" key="17">
    <source>
        <dbReference type="EMBL" id="MFC6152816.1"/>
    </source>
</evidence>
<evidence type="ECO:0000256" key="5">
    <source>
        <dbReference type="ARBA" id="ARBA00022596"/>
    </source>
</evidence>
<keyword evidence="10" id="KW-0921">Nickel transport</keyword>
<proteinExistence type="inferred from homology"/>
<dbReference type="Gene3D" id="3.40.50.300">
    <property type="entry name" value="P-loop containing nucleotide triphosphate hydrolases"/>
    <property type="match status" value="1"/>
</dbReference>
<dbReference type="Proteomes" id="UP001596098">
    <property type="component" value="Unassembled WGS sequence"/>
</dbReference>
<keyword evidence="8" id="KW-1278">Translocase</keyword>
<evidence type="ECO:0000256" key="1">
    <source>
        <dbReference type="ARBA" id="ARBA00004202"/>
    </source>
</evidence>
<keyword evidence="9" id="KW-0406">Ion transport</keyword>
<keyword evidence="7 17" id="KW-0067">ATP-binding</keyword>
<keyword evidence="5" id="KW-0533">Nickel</keyword>
<dbReference type="PANTHER" id="PTHR43297">
    <property type="entry name" value="OLIGOPEPTIDE TRANSPORT ATP-BINDING PROTEIN APPD"/>
    <property type="match status" value="1"/>
</dbReference>
<keyword evidence="6" id="KW-0547">Nucleotide-binding</keyword>
<dbReference type="RefSeq" id="WP_239022193.1">
    <property type="nucleotide sequence ID" value="NZ_CP034929.1"/>
</dbReference>
<dbReference type="SMART" id="SM00382">
    <property type="entry name" value="AAA"/>
    <property type="match status" value="1"/>
</dbReference>
<evidence type="ECO:0000256" key="12">
    <source>
        <dbReference type="ARBA" id="ARBA00038669"/>
    </source>
</evidence>
<comment type="similarity">
    <text evidence="2">Belongs to the ABC transporter superfamily.</text>
</comment>
<organism evidence="17 18">
    <name type="scientific">Nocardioides yefusunii</name>
    <dbReference type="NCBI Taxonomy" id="2500546"/>
    <lineage>
        <taxon>Bacteria</taxon>
        <taxon>Bacillati</taxon>
        <taxon>Actinomycetota</taxon>
        <taxon>Actinomycetes</taxon>
        <taxon>Propionibacteriales</taxon>
        <taxon>Nocardioidaceae</taxon>
        <taxon>Nocardioides</taxon>
    </lineage>
</organism>
<keyword evidence="11" id="KW-0472">Membrane</keyword>
<dbReference type="InterPro" id="IPR003439">
    <property type="entry name" value="ABC_transporter-like_ATP-bd"/>
</dbReference>
<dbReference type="Pfam" id="PF00005">
    <property type="entry name" value="ABC_tran"/>
    <property type="match status" value="1"/>
</dbReference>
<protein>
    <recommendedName>
        <fullName evidence="14">Nickel import system ATP-binding protein NikD</fullName>
        <ecNumber evidence="13">7.2.2.11</ecNumber>
    </recommendedName>
</protein>
<keyword evidence="3" id="KW-0813">Transport</keyword>
<dbReference type="InterPro" id="IPR050388">
    <property type="entry name" value="ABC_Ni/Peptide_Import"/>
</dbReference>
<evidence type="ECO:0000256" key="6">
    <source>
        <dbReference type="ARBA" id="ARBA00022741"/>
    </source>
</evidence>
<evidence type="ECO:0000259" key="16">
    <source>
        <dbReference type="PROSITE" id="PS50893"/>
    </source>
</evidence>
<evidence type="ECO:0000313" key="18">
    <source>
        <dbReference type="Proteomes" id="UP001596098"/>
    </source>
</evidence>
<dbReference type="GO" id="GO:0005524">
    <property type="term" value="F:ATP binding"/>
    <property type="evidence" value="ECO:0007669"/>
    <property type="project" value="UniProtKB-KW"/>
</dbReference>
<comment type="caution">
    <text evidence="17">The sequence shown here is derived from an EMBL/GenBank/DDBJ whole genome shotgun (WGS) entry which is preliminary data.</text>
</comment>
<evidence type="ECO:0000256" key="14">
    <source>
        <dbReference type="ARBA" id="ARBA00044143"/>
    </source>
</evidence>
<reference evidence="18" key="1">
    <citation type="journal article" date="2019" name="Int. J. Syst. Evol. Microbiol.">
        <title>The Global Catalogue of Microorganisms (GCM) 10K type strain sequencing project: providing services to taxonomists for standard genome sequencing and annotation.</title>
        <authorList>
            <consortium name="The Broad Institute Genomics Platform"/>
            <consortium name="The Broad Institute Genome Sequencing Center for Infectious Disease"/>
            <person name="Wu L."/>
            <person name="Ma J."/>
        </authorList>
    </citation>
    <scope>NUCLEOTIDE SEQUENCE [LARGE SCALE GENOMIC DNA]</scope>
    <source>
        <strain evidence="18">DFY28</strain>
    </source>
</reference>
<dbReference type="SUPFAM" id="SSF52540">
    <property type="entry name" value="P-loop containing nucleoside triphosphate hydrolases"/>
    <property type="match status" value="1"/>
</dbReference>